<dbReference type="KEGG" id="azq:G3580_10105"/>
<dbReference type="InterPro" id="IPR025392">
    <property type="entry name" value="DUF4124"/>
</dbReference>
<feature type="compositionally biased region" description="Basic and acidic residues" evidence="1">
    <location>
        <begin position="77"/>
        <end position="112"/>
    </location>
</feature>
<name>A0A6C1B2T4_9RHOO</name>
<accession>A0A6C1B2T4</accession>
<evidence type="ECO:0000313" key="4">
    <source>
        <dbReference type="EMBL" id="QID17961.1"/>
    </source>
</evidence>
<evidence type="ECO:0000259" key="3">
    <source>
        <dbReference type="Pfam" id="PF13511"/>
    </source>
</evidence>
<proteinExistence type="predicted"/>
<evidence type="ECO:0000256" key="2">
    <source>
        <dbReference type="SAM" id="SignalP"/>
    </source>
</evidence>
<dbReference type="RefSeq" id="WP_173765156.1">
    <property type="nucleotide sequence ID" value="NZ_CP048836.1"/>
</dbReference>
<keyword evidence="5" id="KW-1185">Reference proteome</keyword>
<feature type="domain" description="DUF4124" evidence="3">
    <location>
        <begin position="10"/>
        <end position="62"/>
    </location>
</feature>
<feature type="chain" id="PRO_5025563422" evidence="2">
    <location>
        <begin position="21"/>
        <end position="164"/>
    </location>
</feature>
<feature type="signal peptide" evidence="2">
    <location>
        <begin position="1"/>
        <end position="20"/>
    </location>
</feature>
<organism evidence="4 5">
    <name type="scientific">Nitrogeniibacter mangrovi</name>
    <dbReference type="NCBI Taxonomy" id="2016596"/>
    <lineage>
        <taxon>Bacteria</taxon>
        <taxon>Pseudomonadati</taxon>
        <taxon>Pseudomonadota</taxon>
        <taxon>Betaproteobacteria</taxon>
        <taxon>Rhodocyclales</taxon>
        <taxon>Zoogloeaceae</taxon>
        <taxon>Nitrogeniibacter</taxon>
    </lineage>
</organism>
<reference evidence="4 5" key="1">
    <citation type="submission" date="2020-02" db="EMBL/GenBank/DDBJ databases">
        <title>Nitrogenibacter mangrovi gen. nov., sp. nov. isolated from mangrove sediment, a denitrifying betaproteobacterium.</title>
        <authorList>
            <person name="Liao H."/>
            <person name="Tian Y."/>
        </authorList>
    </citation>
    <scope>NUCLEOTIDE SEQUENCE [LARGE SCALE GENOMIC DNA]</scope>
    <source>
        <strain evidence="4 5">M9-3-2</strain>
    </source>
</reference>
<dbReference type="AlphaFoldDB" id="A0A6C1B2T4"/>
<evidence type="ECO:0000313" key="5">
    <source>
        <dbReference type="Proteomes" id="UP000501991"/>
    </source>
</evidence>
<evidence type="ECO:0000256" key="1">
    <source>
        <dbReference type="SAM" id="MobiDB-lite"/>
    </source>
</evidence>
<dbReference type="Proteomes" id="UP000501991">
    <property type="component" value="Chromosome"/>
</dbReference>
<keyword evidence="2" id="KW-0732">Signal</keyword>
<gene>
    <name evidence="4" type="ORF">G3580_10105</name>
</gene>
<dbReference type="EMBL" id="CP048836">
    <property type="protein sequence ID" value="QID17961.1"/>
    <property type="molecule type" value="Genomic_DNA"/>
</dbReference>
<dbReference type="Pfam" id="PF13511">
    <property type="entry name" value="DUF4124"/>
    <property type="match status" value="1"/>
</dbReference>
<feature type="region of interest" description="Disordered" evidence="1">
    <location>
        <begin position="31"/>
        <end position="112"/>
    </location>
</feature>
<sequence length="164" mass="18047">MRQRHLPLLLALLIPVGVMAGQVYEWKDATGKRHFSDHPPTGVDAKPMGIKTTAPKPSGPPAGGAAQNSEAQAPKTWAEKNEAFDKRQADKAAAEAEAKQKADEERRRSEACEQAKQQLKLLESGRRVQRMDANGERIVLDDAARAEEIARVKDNIQRACEKSN</sequence>
<protein>
    <submittedName>
        <fullName evidence="4">DUF4124 domain-containing protein</fullName>
    </submittedName>
</protein>